<feature type="transmembrane region" description="Helical" evidence="1">
    <location>
        <begin position="6"/>
        <end position="22"/>
    </location>
</feature>
<evidence type="ECO:0000313" key="3">
    <source>
        <dbReference type="Proteomes" id="UP000255411"/>
    </source>
</evidence>
<feature type="transmembrane region" description="Helical" evidence="1">
    <location>
        <begin position="56"/>
        <end position="74"/>
    </location>
</feature>
<gene>
    <name evidence="2" type="ORF">Sp14A_17110</name>
</gene>
<evidence type="ECO:0008006" key="4">
    <source>
        <dbReference type="Google" id="ProtNLM"/>
    </source>
</evidence>
<dbReference type="EMBL" id="CP022601">
    <property type="protein sequence ID" value="AXJ13618.1"/>
    <property type="molecule type" value="Genomic_DNA"/>
</dbReference>
<dbReference type="InterPro" id="IPR021506">
    <property type="entry name" value="DUF3165"/>
</dbReference>
<dbReference type="Proteomes" id="UP000255411">
    <property type="component" value="Chromosome"/>
</dbReference>
<protein>
    <recommendedName>
        <fullName evidence="4">DUF3165 domain-containing protein</fullName>
    </recommendedName>
</protein>
<dbReference type="RefSeq" id="WP_115130652.1">
    <property type="nucleotide sequence ID" value="NZ_CP022601.1"/>
</dbReference>
<keyword evidence="1" id="KW-0812">Transmembrane</keyword>
<feature type="transmembrane region" description="Helical" evidence="1">
    <location>
        <begin position="29"/>
        <end position="50"/>
    </location>
</feature>
<proteinExistence type="predicted"/>
<organism evidence="2 3">
    <name type="scientific">Streptococcus pluranimalium</name>
    <dbReference type="NCBI Taxonomy" id="82348"/>
    <lineage>
        <taxon>Bacteria</taxon>
        <taxon>Bacillati</taxon>
        <taxon>Bacillota</taxon>
        <taxon>Bacilli</taxon>
        <taxon>Lactobacillales</taxon>
        <taxon>Streptococcaceae</taxon>
        <taxon>Streptococcus</taxon>
    </lineage>
</organism>
<evidence type="ECO:0000256" key="1">
    <source>
        <dbReference type="SAM" id="Phobius"/>
    </source>
</evidence>
<evidence type="ECO:0000313" key="2">
    <source>
        <dbReference type="EMBL" id="AXJ13618.1"/>
    </source>
</evidence>
<name>A0A345VLL6_9STRE</name>
<keyword evidence="1" id="KW-1133">Transmembrane helix</keyword>
<accession>A0A345VLL6</accession>
<reference evidence="2 3" key="1">
    <citation type="submission" date="2017-07" db="EMBL/GenBank/DDBJ databases">
        <title>Streptococcus pluranimalium as cause of bovine abortion.</title>
        <authorList>
            <person name="Rodriguez Campos S."/>
            <person name="Gobeli Brawand S."/>
            <person name="Brodard I."/>
            <person name="Rychener L."/>
            <person name="Perreten V."/>
        </authorList>
    </citation>
    <scope>NUCLEOTIDE SEQUENCE [LARGE SCALE GENOMIC DNA]</scope>
    <source>
        <strain evidence="2 3">14A0014</strain>
    </source>
</reference>
<dbReference type="Pfam" id="PF11364">
    <property type="entry name" value="DUF3165"/>
    <property type="match status" value="1"/>
</dbReference>
<sequence length="87" mass="9764">MFYLLVLFGIVLYYFFMAPKSIRSTINSIGIMVAIAILLILAGMSFMKLIQSPGEVYIIAIMLVIGFLALKDILKLSSKDLPFKKDK</sequence>
<keyword evidence="1" id="KW-0472">Membrane</keyword>
<dbReference type="AlphaFoldDB" id="A0A345VLL6"/>